<comment type="pathway">
    <text evidence="1">Protein modification; protein glycosylation.</text>
</comment>
<dbReference type="NCBIfam" id="TIGR01444">
    <property type="entry name" value="fkbM_fam"/>
    <property type="match status" value="2"/>
</dbReference>
<feature type="domain" description="O-GlcNAc transferase C-terminal" evidence="7">
    <location>
        <begin position="2205"/>
        <end position="2416"/>
    </location>
</feature>
<dbReference type="Gene3D" id="3.40.50.2000">
    <property type="entry name" value="Glycogen Phosphorylase B"/>
    <property type="match status" value="2"/>
</dbReference>
<dbReference type="CDD" id="cd11301">
    <property type="entry name" value="Fut1_Fut2_like"/>
    <property type="match status" value="1"/>
</dbReference>
<dbReference type="SUPFAM" id="SSF53756">
    <property type="entry name" value="UDP-Glycosyltransferase/glycogen phosphorylase"/>
    <property type="match status" value="1"/>
</dbReference>
<feature type="domain" description="Glycosyl transferase family 1" evidence="5">
    <location>
        <begin position="1416"/>
        <end position="1560"/>
    </location>
</feature>
<keyword evidence="8" id="KW-0489">Methyltransferase</keyword>
<dbReference type="Gene3D" id="3.40.50.11380">
    <property type="match status" value="1"/>
</dbReference>
<dbReference type="GO" id="GO:0032259">
    <property type="term" value="P:methylation"/>
    <property type="evidence" value="ECO:0007669"/>
    <property type="project" value="UniProtKB-KW"/>
</dbReference>
<dbReference type="Proteomes" id="UP001384579">
    <property type="component" value="Unassembled WGS sequence"/>
</dbReference>
<dbReference type="InterPro" id="IPR001296">
    <property type="entry name" value="Glyco_trans_1"/>
</dbReference>
<proteinExistence type="predicted"/>
<dbReference type="InterPro" id="IPR053188">
    <property type="entry name" value="FkbM_Methyltransferase"/>
</dbReference>
<dbReference type="SUPFAM" id="SSF53448">
    <property type="entry name" value="Nucleotide-diphospho-sugar transferases"/>
    <property type="match status" value="1"/>
</dbReference>
<evidence type="ECO:0000259" key="6">
    <source>
        <dbReference type="Pfam" id="PF05050"/>
    </source>
</evidence>
<evidence type="ECO:0000256" key="2">
    <source>
        <dbReference type="ARBA" id="ARBA00022679"/>
    </source>
</evidence>
<comment type="caution">
    <text evidence="8">The sequence shown here is derived from an EMBL/GenBank/DDBJ whole genome shotgun (WGS) entry which is preliminary data.</text>
</comment>
<keyword evidence="2" id="KW-0808">Transferase</keyword>
<accession>A0ABU8YNI0</accession>
<evidence type="ECO:0000313" key="8">
    <source>
        <dbReference type="EMBL" id="MEK0185923.1"/>
    </source>
</evidence>
<organism evidence="8 9">
    <name type="scientific">Microcoleus anatoxicus PTRS2</name>
    <dbReference type="NCBI Taxonomy" id="2705321"/>
    <lineage>
        <taxon>Bacteria</taxon>
        <taxon>Bacillati</taxon>
        <taxon>Cyanobacteriota</taxon>
        <taxon>Cyanophyceae</taxon>
        <taxon>Oscillatoriophycideae</taxon>
        <taxon>Oscillatoriales</taxon>
        <taxon>Microcoleaceae</taxon>
        <taxon>Microcoleus</taxon>
        <taxon>Microcoleus anatoxicus</taxon>
    </lineage>
</organism>
<dbReference type="Gene3D" id="3.40.50.11350">
    <property type="match status" value="1"/>
</dbReference>
<protein>
    <submittedName>
        <fullName evidence="8">FkbM family methyltransferase</fullName>
    </submittedName>
</protein>
<evidence type="ECO:0000256" key="3">
    <source>
        <dbReference type="ARBA" id="ARBA00022737"/>
    </source>
</evidence>
<evidence type="ECO:0000256" key="4">
    <source>
        <dbReference type="ARBA" id="ARBA00022803"/>
    </source>
</evidence>
<dbReference type="PANTHER" id="PTHR36973">
    <property type="entry name" value="SLL1456 PROTEIN-RELATED"/>
    <property type="match status" value="1"/>
</dbReference>
<dbReference type="RefSeq" id="WP_340517913.1">
    <property type="nucleotide sequence ID" value="NZ_JBBLXS010000163.1"/>
</dbReference>
<dbReference type="Pfam" id="PF13844">
    <property type="entry name" value="Glyco_transf_41"/>
    <property type="match status" value="1"/>
</dbReference>
<dbReference type="EMBL" id="JBBLXS010000163">
    <property type="protein sequence ID" value="MEK0185923.1"/>
    <property type="molecule type" value="Genomic_DNA"/>
</dbReference>
<dbReference type="InterPro" id="IPR029063">
    <property type="entry name" value="SAM-dependent_MTases_sf"/>
</dbReference>
<dbReference type="PANTHER" id="PTHR36973:SF4">
    <property type="entry name" value="NODULATION PROTEIN"/>
    <property type="match status" value="1"/>
</dbReference>
<name>A0ABU8YNI0_9CYAN</name>
<sequence>MGIIRMGPPTEIIYKLKEVYGLNNFIETGTYQGYTAYWASQVFKQVFTIEYSPDIFQKVTEKYGHIKNIDFLYGDSRNLLQNTVSQLESPSLFWLDAHWSGGLTYGESDECPLLAEIEIINRFDCEHFIFIDDARLFLSPPPPPHSPQQWPDISAILNLLNSGINSRHIVIIDDVIIAVPSPAKELIVQCCENSIASLSNTASGKQEENHQSTGVSTNNINNAESINKYELKIIENFIASGNVVFDIGANIGSWTNQVLNICPDVQIHLFEPAPPIYQTLLQNLAEPIKSGQLVLNNLAIAHQQEIREFYYYEKYSGWSTFHRRFEIEKQYNIQSPHPFQVLTATLDDYVQTRGIKRINFLKIDTEGGELEVLHGATNLLQKGKVDYIQFEYGGTFVDAKITLKQVFEHLQKFRYTIFKILPNALQPLPQFSPEYENYEYSNFLAVNERFTALMFSEAPKMLDLQQLCVKHSVVPRGVIHIGAHEGKEIATYQTMGVERVLFAEANPAVFERLQTNIAGFPNVLAVNCAISNINGTSTLYVTSMDQSSSILPLKEHQKIYPQIKEVERVVVESRTLDMLLEELQVNPADFNILNIDIQGAELLALQGATNVLKHIEAINTEVNYKELYEGCALIDEIDEFLELWGFDSVATTTPFHPSWGDAFYVKKPAVTMSTLGRNGRFANQIFQYAFLKIYAKEHNLKVETPAWIGQALFGCKENQISQQLPVVSEETNNLLEARIPKTKEIFKNVDFWGYFQYNTKYYAPHKEYFKALFKPVPAIENKMKEALDCLRSRGKTIVGLHLRRGDYGYEDFFIAPSEWYREWLQGLWETLDEPILFIASDEPEKVLSDFEEYNPVIAKDLGLELPEAEFYPDFYILSQCDLVAISNSSFSFAACMLNETGKSFFRPLLSAEKLIPFDPWNSEPILRNYMPIHFFTIVLNGEPFIRYHIEVLQQLPFKWHWHIIEGVADQKHDTAWTLQLGGKITDELHCRGRSKDGTSDYIDEIARLYPKNITVYRKPEGIFWDGKREMVNAPLENIKEECLLWQVDADELWTAEQICTARQMFINHPEKTAAFYWCWYFVGENLVISTRNCYAQNPAQEWLRTWRFKPGCVWIAHEPPRLAEPLSDRAWRDVAEVNPFLHEDTERKGLVFQHFAYATLEQLGFKEQYYGYKNAVAEWSKLQVETKFPVRLGDYLSWVQDGTMIDMAESFGVAPIARRDQDNNVWMFVQPEELSGQTARQKVTPKVIVDGVFFQLYNTGIARVWRSLLEEWVTQDFAKHIIVLDRAGTAPKIPGITYCPVPAYDYEKTDSDREMLQQVCDETGADLFVSTYYTTPLSTPSVFMAYDMTPEVFETNLDEPMWREKHYGIRHASAYITISHNTASDLLKFFPDIAPELVTVAHCGVSQKISPASQEEIEHFKIKYNLSKRYFIMVGAAGGHKNAPLFLQAFAQLPNQPEFDIVCTFHSALTKDEFQPYTSGSTVHKLPLSDEELKAAFSGAVALVYPSQYEGFGLPILEAMACGCPVITCPNASIPEVAGEAALYVKDDDVEAMAIALVDIQKPEVREALIAAGVEQAKKFSWSKMAKTVSSVLIEVFQEKQSIQKIQETSPKNILKRDYVSQIFSIIQPDEYLDNMIVVDPNVNKGNQQDLHKGDMLRVDIGCGDRKPDNFVGVDVCPGLGVDIVADLNQRFPFPDNSVDELRAYDTIEHLVDRIHTMNEIWRICKDGAKVDILVPSTDGRGAFQDPTHVSFWNINSFLYYCIDFPNYLDLCKKYGFKGAFKAVRLEHEESPQNVIHVKAELIVVKNQNQVELSRVVEEKPADIEPFLLTVDNYLEEHRTKLNEPDVIQNIRHYRKQIAERWIKLESDKLEESYLGDLGKIHRALIDCIVKNETLTQEEKTFFESILAEISKGQNEPKAINYLLAAMLYRSADNLPLSHNLTPIPNWFINDYLKFILNYFPYFQELGEADSYYHYMQEWVDYIHLSIFANQDSLFWNNVAMIFLQLANFIPVYFSEANLKNIYVKRAEILEYVLKTNGHEIDYMFFDSSEKYRKKRIGILASHFTPAAETFASLPVYEYLSRDFEVILYSLSHTGHRLEQYCQSCANSFKLLPNDLTDQVNFIRSDDLDILFFATNITAKTNQICLLSMHRLARVQVTSVSSVVTTGIRHMDYYISGKLTDWFNDAEQHYQEKLLKLEGSAHCFSYGSEQNTATIKVSREILGIAESAVVFICGANLFKITPELSNTWAKIIAGVPNSVLVLYPFGPNWSSSYPKEVFKTNLNKTFSQQGVELDRLLILDPHPIPNRDDIKEYLKLADIYLDSYPFSGTTSVIDPLEVGLPVIARQGACFRSAMGAALVQELVMPDLVVSSEESYIQIAIALGTNRELRQEKSEYIQQKMLSKPRFLDSRAYSAQMGVLFHELIRKYHIDALGNYLQLKDINLIIFPDWSQSEELISQDLASVIGAIVTHPDKSKMTLLLDSSNISEEDANLAISSVAMNLLMEQDLDVSDGPEISLVGELSDIQWEVLISCVHGRIILQNENRDAIARVQAQHIPTRQLDSLTIGNSSNEISSPS</sequence>
<dbReference type="SUPFAM" id="SSF53335">
    <property type="entry name" value="S-adenosyl-L-methionine-dependent methyltransferases"/>
    <property type="match status" value="4"/>
</dbReference>
<dbReference type="CDD" id="cd03809">
    <property type="entry name" value="GT4_MtfB-like"/>
    <property type="match status" value="1"/>
</dbReference>
<keyword evidence="3" id="KW-0677">Repeat</keyword>
<dbReference type="Pfam" id="PF00534">
    <property type="entry name" value="Glycos_transf_1"/>
    <property type="match status" value="1"/>
</dbReference>
<evidence type="ECO:0000256" key="1">
    <source>
        <dbReference type="ARBA" id="ARBA00004922"/>
    </source>
</evidence>
<gene>
    <name evidence="8" type="ORF">WMG39_13865</name>
</gene>
<keyword evidence="4" id="KW-0802">TPR repeat</keyword>
<feature type="domain" description="Methyltransferase FkbM" evidence="6">
    <location>
        <begin position="246"/>
        <end position="396"/>
    </location>
</feature>
<reference evidence="8 9" key="1">
    <citation type="journal article" date="2020" name="Harmful Algae">
        <title>Molecular and morphological characterization of a novel dihydroanatoxin-a producing Microcoleus species (cyanobacteria) from the Russian River, California, USA.</title>
        <authorList>
            <person name="Conklin K.Y."/>
            <person name="Stancheva R."/>
            <person name="Otten T.G."/>
            <person name="Fadness R."/>
            <person name="Boyer G.L."/>
            <person name="Read B."/>
            <person name="Zhang X."/>
            <person name="Sheath R.G."/>
        </authorList>
    </citation>
    <scope>NUCLEOTIDE SEQUENCE [LARGE SCALE GENOMIC DNA]</scope>
    <source>
        <strain evidence="8 9">PTRS2</strain>
    </source>
</reference>
<evidence type="ECO:0000313" key="9">
    <source>
        <dbReference type="Proteomes" id="UP001384579"/>
    </source>
</evidence>
<dbReference type="GO" id="GO:0008168">
    <property type="term" value="F:methyltransferase activity"/>
    <property type="evidence" value="ECO:0007669"/>
    <property type="project" value="UniProtKB-KW"/>
</dbReference>
<evidence type="ECO:0000259" key="5">
    <source>
        <dbReference type="Pfam" id="PF00534"/>
    </source>
</evidence>
<evidence type="ECO:0000259" key="7">
    <source>
        <dbReference type="Pfam" id="PF13844"/>
    </source>
</evidence>
<dbReference type="Gene3D" id="3.40.50.150">
    <property type="entry name" value="Vaccinia Virus protein VP39"/>
    <property type="match status" value="4"/>
</dbReference>
<dbReference type="InterPro" id="IPR006342">
    <property type="entry name" value="FkbM_mtfrase"/>
</dbReference>
<dbReference type="InterPro" id="IPR029044">
    <property type="entry name" value="Nucleotide-diphossugar_trans"/>
</dbReference>
<feature type="domain" description="Methyltransferase FkbM" evidence="6">
    <location>
        <begin position="480"/>
        <end position="647"/>
    </location>
</feature>
<dbReference type="Pfam" id="PF05050">
    <property type="entry name" value="Methyltransf_21"/>
    <property type="match status" value="2"/>
</dbReference>
<keyword evidence="9" id="KW-1185">Reference proteome</keyword>
<dbReference type="InterPro" id="IPR029489">
    <property type="entry name" value="OGT/SEC/SPY_C"/>
</dbReference>